<dbReference type="GeneID" id="17305273"/>
<accession>L1JJ40</accession>
<dbReference type="Pfam" id="PF09186">
    <property type="entry name" value="DUF1949"/>
    <property type="match status" value="1"/>
</dbReference>
<dbReference type="STRING" id="905079.L1JJ40"/>
<dbReference type="InterPro" id="IPR001498">
    <property type="entry name" value="Impact_N"/>
</dbReference>
<evidence type="ECO:0000256" key="2">
    <source>
        <dbReference type="SAM" id="MobiDB-lite"/>
    </source>
</evidence>
<dbReference type="EMBL" id="JH992985">
    <property type="protein sequence ID" value="EKX48543.1"/>
    <property type="molecule type" value="Genomic_DNA"/>
</dbReference>
<dbReference type="InterPro" id="IPR020568">
    <property type="entry name" value="Ribosomal_Su5_D2-typ_SF"/>
</dbReference>
<protein>
    <recommendedName>
        <fullName evidence="9">Impact N-terminal domain-containing protein</fullName>
    </recommendedName>
</protein>
<evidence type="ECO:0000313" key="6">
    <source>
        <dbReference type="EMBL" id="EKX48543.1"/>
    </source>
</evidence>
<organism evidence="6">
    <name type="scientific">Guillardia theta (strain CCMP2712)</name>
    <name type="common">Cryptophyte</name>
    <dbReference type="NCBI Taxonomy" id="905079"/>
    <lineage>
        <taxon>Eukaryota</taxon>
        <taxon>Cryptophyceae</taxon>
        <taxon>Pyrenomonadales</taxon>
        <taxon>Geminigeraceae</taxon>
        <taxon>Guillardia</taxon>
    </lineage>
</organism>
<evidence type="ECO:0000259" key="4">
    <source>
        <dbReference type="Pfam" id="PF01205"/>
    </source>
</evidence>
<dbReference type="InterPro" id="IPR023582">
    <property type="entry name" value="Impact"/>
</dbReference>
<evidence type="ECO:0000256" key="3">
    <source>
        <dbReference type="SAM" id="SignalP"/>
    </source>
</evidence>
<reference evidence="7" key="3">
    <citation type="submission" date="2015-06" db="UniProtKB">
        <authorList>
            <consortium name="EnsemblProtists"/>
        </authorList>
    </citation>
    <scope>IDENTIFICATION</scope>
</reference>
<dbReference type="PANTHER" id="PTHR16301">
    <property type="entry name" value="IMPACT-RELATED"/>
    <property type="match status" value="1"/>
</dbReference>
<feature type="compositionally biased region" description="Polar residues" evidence="2">
    <location>
        <begin position="49"/>
        <end position="58"/>
    </location>
</feature>
<feature type="chain" id="PRO_5008771525" description="Impact N-terminal domain-containing protein" evidence="3">
    <location>
        <begin position="20"/>
        <end position="297"/>
    </location>
</feature>
<sequence length="297" mass="31854">MIALCRFPAAHGFALLVHGHTFGAAACNGQGRMRSCRSVVLGRFLSSKKSNTRGSRNASPRMMASEGKSAWFTPAEETSAEIKVKNSRFIGTLAYTPSVEDARKFIADMKVRYPDARHNCYAFKIGDASSSIEGMSDDGEPSGTAGRPILNVIAGSSVTDCTLVVTRYFGGTKLGTGGLVKAYTECAQVTLLGSKTVERVFRVRLAVSGVDYGLYAKLRSSLEALGGIIEDENFGEDVAFKVNVEEEIREQAIQVMMDETAGQTTGRRRFLDAMARNPGWAAGAPIPIAVTSLGDCQ</sequence>
<dbReference type="EnsemblProtists" id="EKX48543">
    <property type="protein sequence ID" value="EKX48543"/>
    <property type="gene ID" value="GUITHDRAFT_105685"/>
</dbReference>
<evidence type="ECO:0000313" key="8">
    <source>
        <dbReference type="Proteomes" id="UP000011087"/>
    </source>
</evidence>
<dbReference type="AlphaFoldDB" id="L1JJ40"/>
<dbReference type="eggNOG" id="KOG3299">
    <property type="taxonomic scope" value="Eukaryota"/>
</dbReference>
<dbReference type="Pfam" id="PF01205">
    <property type="entry name" value="Impact_N"/>
    <property type="match status" value="1"/>
</dbReference>
<dbReference type="SUPFAM" id="SSF54980">
    <property type="entry name" value="EF-G C-terminal domain-like"/>
    <property type="match status" value="1"/>
</dbReference>
<dbReference type="InterPro" id="IPR035647">
    <property type="entry name" value="EFG_III/V"/>
</dbReference>
<dbReference type="Gene3D" id="3.30.230.30">
    <property type="entry name" value="Impact, N-terminal domain"/>
    <property type="match status" value="1"/>
</dbReference>
<dbReference type="PaxDb" id="55529-EKX48543"/>
<dbReference type="GO" id="GO:0006446">
    <property type="term" value="P:regulation of translational initiation"/>
    <property type="evidence" value="ECO:0007669"/>
    <property type="project" value="TreeGrafter"/>
</dbReference>
<dbReference type="InterPro" id="IPR020569">
    <property type="entry name" value="UPF0029_Impact_CS"/>
</dbReference>
<evidence type="ECO:0000259" key="5">
    <source>
        <dbReference type="Pfam" id="PF09186"/>
    </source>
</evidence>
<evidence type="ECO:0000256" key="1">
    <source>
        <dbReference type="ARBA" id="ARBA00007665"/>
    </source>
</evidence>
<dbReference type="GO" id="GO:0005737">
    <property type="term" value="C:cytoplasm"/>
    <property type="evidence" value="ECO:0007669"/>
    <property type="project" value="TreeGrafter"/>
</dbReference>
<dbReference type="InterPro" id="IPR015796">
    <property type="entry name" value="Impact_YigZ-like"/>
</dbReference>
<name>L1JJ40_GUITC</name>
<dbReference type="OMA" id="HSRADHV"/>
<reference evidence="8" key="2">
    <citation type="submission" date="2012-11" db="EMBL/GenBank/DDBJ databases">
        <authorList>
            <person name="Kuo A."/>
            <person name="Curtis B.A."/>
            <person name="Tanifuji G."/>
            <person name="Burki F."/>
            <person name="Gruber A."/>
            <person name="Irimia M."/>
            <person name="Maruyama S."/>
            <person name="Arias M.C."/>
            <person name="Ball S.G."/>
            <person name="Gile G.H."/>
            <person name="Hirakawa Y."/>
            <person name="Hopkins J.F."/>
            <person name="Rensing S.A."/>
            <person name="Schmutz J."/>
            <person name="Symeonidi A."/>
            <person name="Elias M."/>
            <person name="Eveleigh R.J."/>
            <person name="Herman E.K."/>
            <person name="Klute M.J."/>
            <person name="Nakayama T."/>
            <person name="Obornik M."/>
            <person name="Reyes-Prieto A."/>
            <person name="Armbrust E.V."/>
            <person name="Aves S.J."/>
            <person name="Beiko R.G."/>
            <person name="Coutinho P."/>
            <person name="Dacks J.B."/>
            <person name="Durnford D.G."/>
            <person name="Fast N.M."/>
            <person name="Green B.R."/>
            <person name="Grisdale C."/>
            <person name="Hempe F."/>
            <person name="Henrissat B."/>
            <person name="Hoppner M.P."/>
            <person name="Ishida K.-I."/>
            <person name="Kim E."/>
            <person name="Koreny L."/>
            <person name="Kroth P.G."/>
            <person name="Liu Y."/>
            <person name="Malik S.-B."/>
            <person name="Maier U.G."/>
            <person name="McRose D."/>
            <person name="Mock T."/>
            <person name="Neilson J.A."/>
            <person name="Onodera N.T."/>
            <person name="Poole A.M."/>
            <person name="Pritham E.J."/>
            <person name="Richards T.A."/>
            <person name="Rocap G."/>
            <person name="Roy S.W."/>
            <person name="Sarai C."/>
            <person name="Schaack S."/>
            <person name="Shirato S."/>
            <person name="Slamovits C.H."/>
            <person name="Spencer D.F."/>
            <person name="Suzuki S."/>
            <person name="Worden A.Z."/>
            <person name="Zauner S."/>
            <person name="Barry K."/>
            <person name="Bell C."/>
            <person name="Bharti A.K."/>
            <person name="Crow J.A."/>
            <person name="Grimwood J."/>
            <person name="Kramer R."/>
            <person name="Lindquist E."/>
            <person name="Lucas S."/>
            <person name="Salamov A."/>
            <person name="McFadden G.I."/>
            <person name="Lane C.E."/>
            <person name="Keeling P.J."/>
            <person name="Gray M.W."/>
            <person name="Grigoriev I.V."/>
            <person name="Archibald J.M."/>
        </authorList>
    </citation>
    <scope>NUCLEOTIDE SEQUENCE</scope>
    <source>
        <strain evidence="8">CCMP2712</strain>
    </source>
</reference>
<gene>
    <name evidence="6" type="ORF">GUITHDRAFT_105685</name>
</gene>
<dbReference type="InterPro" id="IPR036956">
    <property type="entry name" value="Impact_N_sf"/>
</dbReference>
<proteinExistence type="inferred from homology"/>
<dbReference type="KEGG" id="gtt:GUITHDRAFT_105685"/>
<keyword evidence="3" id="KW-0732">Signal</keyword>
<comment type="similarity">
    <text evidence="1">Belongs to the IMPACT family.</text>
</comment>
<feature type="domain" description="UPF0029" evidence="5">
    <location>
        <begin position="210"/>
        <end position="263"/>
    </location>
</feature>
<dbReference type="PROSITE" id="PS51257">
    <property type="entry name" value="PROKAR_LIPOPROTEIN"/>
    <property type="match status" value="1"/>
</dbReference>
<dbReference type="PROSITE" id="PS00910">
    <property type="entry name" value="UPF0029"/>
    <property type="match status" value="1"/>
</dbReference>
<reference evidence="6 8" key="1">
    <citation type="journal article" date="2012" name="Nature">
        <title>Algal genomes reveal evolutionary mosaicism and the fate of nucleomorphs.</title>
        <authorList>
            <consortium name="DOE Joint Genome Institute"/>
            <person name="Curtis B.A."/>
            <person name="Tanifuji G."/>
            <person name="Burki F."/>
            <person name="Gruber A."/>
            <person name="Irimia M."/>
            <person name="Maruyama S."/>
            <person name="Arias M.C."/>
            <person name="Ball S.G."/>
            <person name="Gile G.H."/>
            <person name="Hirakawa Y."/>
            <person name="Hopkins J.F."/>
            <person name="Kuo A."/>
            <person name="Rensing S.A."/>
            <person name="Schmutz J."/>
            <person name="Symeonidi A."/>
            <person name="Elias M."/>
            <person name="Eveleigh R.J."/>
            <person name="Herman E.K."/>
            <person name="Klute M.J."/>
            <person name="Nakayama T."/>
            <person name="Obornik M."/>
            <person name="Reyes-Prieto A."/>
            <person name="Armbrust E.V."/>
            <person name="Aves S.J."/>
            <person name="Beiko R.G."/>
            <person name="Coutinho P."/>
            <person name="Dacks J.B."/>
            <person name="Durnford D.G."/>
            <person name="Fast N.M."/>
            <person name="Green B.R."/>
            <person name="Grisdale C.J."/>
            <person name="Hempel F."/>
            <person name="Henrissat B."/>
            <person name="Hoppner M.P."/>
            <person name="Ishida K."/>
            <person name="Kim E."/>
            <person name="Koreny L."/>
            <person name="Kroth P.G."/>
            <person name="Liu Y."/>
            <person name="Malik S.B."/>
            <person name="Maier U.G."/>
            <person name="McRose D."/>
            <person name="Mock T."/>
            <person name="Neilson J.A."/>
            <person name="Onodera N.T."/>
            <person name="Poole A.M."/>
            <person name="Pritham E.J."/>
            <person name="Richards T.A."/>
            <person name="Rocap G."/>
            <person name="Roy S.W."/>
            <person name="Sarai C."/>
            <person name="Schaack S."/>
            <person name="Shirato S."/>
            <person name="Slamovits C.H."/>
            <person name="Spencer D.F."/>
            <person name="Suzuki S."/>
            <person name="Worden A.Z."/>
            <person name="Zauner S."/>
            <person name="Barry K."/>
            <person name="Bell C."/>
            <person name="Bharti A.K."/>
            <person name="Crow J.A."/>
            <person name="Grimwood J."/>
            <person name="Kramer R."/>
            <person name="Lindquist E."/>
            <person name="Lucas S."/>
            <person name="Salamov A."/>
            <person name="McFadden G.I."/>
            <person name="Lane C.E."/>
            <person name="Keeling P.J."/>
            <person name="Gray M.W."/>
            <person name="Grigoriev I.V."/>
            <person name="Archibald J.M."/>
        </authorList>
    </citation>
    <scope>NUCLEOTIDE SEQUENCE</scope>
    <source>
        <strain evidence="6 8">CCMP2712</strain>
    </source>
</reference>
<dbReference type="SUPFAM" id="SSF54211">
    <property type="entry name" value="Ribosomal protein S5 domain 2-like"/>
    <property type="match status" value="1"/>
</dbReference>
<evidence type="ECO:0000313" key="7">
    <source>
        <dbReference type="EnsemblProtists" id="EKX48543"/>
    </source>
</evidence>
<evidence type="ECO:0008006" key="9">
    <source>
        <dbReference type="Google" id="ProtNLM"/>
    </source>
</evidence>
<dbReference type="PANTHER" id="PTHR16301:SF20">
    <property type="entry name" value="IMPACT FAMILY MEMBER YIGZ"/>
    <property type="match status" value="1"/>
</dbReference>
<feature type="domain" description="Impact N-terminal" evidence="4">
    <location>
        <begin position="85"/>
        <end position="189"/>
    </location>
</feature>
<feature type="signal peptide" evidence="3">
    <location>
        <begin position="1"/>
        <end position="19"/>
    </location>
</feature>
<dbReference type="HOGENOM" id="CLU_938283_0_0_1"/>
<keyword evidence="8" id="KW-1185">Reference proteome</keyword>
<dbReference type="InterPro" id="IPR015269">
    <property type="entry name" value="UPF0029_Impact_C"/>
</dbReference>
<dbReference type="Proteomes" id="UP000011087">
    <property type="component" value="Unassembled WGS sequence"/>
</dbReference>
<dbReference type="RefSeq" id="XP_005835523.1">
    <property type="nucleotide sequence ID" value="XM_005835466.1"/>
</dbReference>
<dbReference type="OrthoDB" id="10262814at2759"/>
<dbReference type="NCBIfam" id="TIGR00257">
    <property type="entry name" value="IMPACT_YIGZ"/>
    <property type="match status" value="1"/>
</dbReference>
<feature type="region of interest" description="Disordered" evidence="2">
    <location>
        <begin position="49"/>
        <end position="68"/>
    </location>
</feature>